<protein>
    <submittedName>
        <fullName evidence="2">Uncharacterized protein</fullName>
    </submittedName>
</protein>
<name>A0A2R6NR22_9APHY</name>
<feature type="compositionally biased region" description="Basic and acidic residues" evidence="1">
    <location>
        <begin position="157"/>
        <end position="175"/>
    </location>
</feature>
<evidence type="ECO:0000313" key="3">
    <source>
        <dbReference type="Proteomes" id="UP000186601"/>
    </source>
</evidence>
<sequence>MPRTHSKAPANKASARRAGQSTDKPAQQLIPVPDGEAGRRPPRGYNLQEAMGLGGKDEKYYRYLRKVKAIARRFLTAGLTISRQPRLTVAKVMNLEHAFFARFEQGWPVYVILKQYYSNSAAASKRNEERDCAASVVSSEEDASGDEDVSSRKRKRGTIDDTRDSADEGGNHWEIPESSEEEEDVPGKVMPPVKDHMYKRLPLKKKTVTIVSPVASPERTSKRKVSVF</sequence>
<accession>A0A2R6NR22</accession>
<feature type="region of interest" description="Disordered" evidence="1">
    <location>
        <begin position="1"/>
        <end position="42"/>
    </location>
</feature>
<dbReference type="Proteomes" id="UP000186601">
    <property type="component" value="Unassembled WGS sequence"/>
</dbReference>
<reference evidence="2 3" key="1">
    <citation type="submission" date="2018-02" db="EMBL/GenBank/DDBJ databases">
        <title>Genome sequence of the basidiomycete white-rot fungus Phlebia centrifuga.</title>
        <authorList>
            <person name="Granchi Z."/>
            <person name="Peng M."/>
            <person name="de Vries R.P."/>
            <person name="Hilden K."/>
            <person name="Makela M.R."/>
            <person name="Grigoriev I."/>
            <person name="Riley R."/>
        </authorList>
    </citation>
    <scope>NUCLEOTIDE SEQUENCE [LARGE SCALE GENOMIC DNA]</scope>
    <source>
        <strain evidence="2 3">FBCC195</strain>
    </source>
</reference>
<feature type="compositionally biased region" description="Acidic residues" evidence="1">
    <location>
        <begin position="139"/>
        <end position="148"/>
    </location>
</feature>
<dbReference type="AlphaFoldDB" id="A0A2R6NR22"/>
<feature type="region of interest" description="Disordered" evidence="1">
    <location>
        <begin position="134"/>
        <end position="198"/>
    </location>
</feature>
<dbReference type="OrthoDB" id="2682158at2759"/>
<keyword evidence="3" id="KW-1185">Reference proteome</keyword>
<evidence type="ECO:0000313" key="2">
    <source>
        <dbReference type="EMBL" id="PSR75101.1"/>
    </source>
</evidence>
<dbReference type="EMBL" id="MLYV02000930">
    <property type="protein sequence ID" value="PSR75101.1"/>
    <property type="molecule type" value="Genomic_DNA"/>
</dbReference>
<comment type="caution">
    <text evidence="2">The sequence shown here is derived from an EMBL/GenBank/DDBJ whole genome shotgun (WGS) entry which is preliminary data.</text>
</comment>
<evidence type="ECO:0000256" key="1">
    <source>
        <dbReference type="SAM" id="MobiDB-lite"/>
    </source>
</evidence>
<proteinExistence type="predicted"/>
<organism evidence="2 3">
    <name type="scientific">Hermanssonia centrifuga</name>
    <dbReference type="NCBI Taxonomy" id="98765"/>
    <lineage>
        <taxon>Eukaryota</taxon>
        <taxon>Fungi</taxon>
        <taxon>Dikarya</taxon>
        <taxon>Basidiomycota</taxon>
        <taxon>Agaricomycotina</taxon>
        <taxon>Agaricomycetes</taxon>
        <taxon>Polyporales</taxon>
        <taxon>Meruliaceae</taxon>
        <taxon>Hermanssonia</taxon>
    </lineage>
</organism>
<gene>
    <name evidence="2" type="ORF">PHLCEN_2v9324</name>
</gene>